<reference evidence="1" key="1">
    <citation type="submission" date="2021-06" db="EMBL/GenBank/DDBJ databases">
        <authorList>
            <person name="Kallberg Y."/>
            <person name="Tangrot J."/>
            <person name="Rosling A."/>
        </authorList>
    </citation>
    <scope>NUCLEOTIDE SEQUENCE</scope>
    <source>
        <strain evidence="1">AU212A</strain>
    </source>
</reference>
<evidence type="ECO:0000313" key="1">
    <source>
        <dbReference type="EMBL" id="CAG8473394.1"/>
    </source>
</evidence>
<accession>A0ACA9KHE9</accession>
<sequence>MNMQKKVSQTREKLSQIIQDIVINIPKDSFYYMPNNEALRKQISCIQLKNLPSQLQSLEEINIPIQLQVTMRGE</sequence>
<gene>
    <name evidence="1" type="ORF">SCALOS_LOCUS2126</name>
</gene>
<name>A0ACA9KHE9_9GLOM</name>
<protein>
    <submittedName>
        <fullName evidence="1">8106_t:CDS:1</fullName>
    </submittedName>
</protein>
<proteinExistence type="predicted"/>
<comment type="caution">
    <text evidence="1">The sequence shown here is derived from an EMBL/GenBank/DDBJ whole genome shotgun (WGS) entry which is preliminary data.</text>
</comment>
<evidence type="ECO:0000313" key="2">
    <source>
        <dbReference type="Proteomes" id="UP000789860"/>
    </source>
</evidence>
<keyword evidence="2" id="KW-1185">Reference proteome</keyword>
<dbReference type="EMBL" id="CAJVPM010001770">
    <property type="protein sequence ID" value="CAG8473394.1"/>
    <property type="molecule type" value="Genomic_DNA"/>
</dbReference>
<organism evidence="1 2">
    <name type="scientific">Scutellospora calospora</name>
    <dbReference type="NCBI Taxonomy" id="85575"/>
    <lineage>
        <taxon>Eukaryota</taxon>
        <taxon>Fungi</taxon>
        <taxon>Fungi incertae sedis</taxon>
        <taxon>Mucoromycota</taxon>
        <taxon>Glomeromycotina</taxon>
        <taxon>Glomeromycetes</taxon>
        <taxon>Diversisporales</taxon>
        <taxon>Gigasporaceae</taxon>
        <taxon>Scutellospora</taxon>
    </lineage>
</organism>
<dbReference type="Proteomes" id="UP000789860">
    <property type="component" value="Unassembled WGS sequence"/>
</dbReference>